<keyword evidence="3" id="KW-1185">Reference proteome</keyword>
<feature type="transmembrane region" description="Helical" evidence="1">
    <location>
        <begin position="7"/>
        <end position="26"/>
    </location>
</feature>
<gene>
    <name evidence="2" type="ORF">RWD45_01265</name>
</gene>
<sequence length="166" mass="19292">MAIRAKLSMIGIIAASFIAGLVFYYLASSHDRVQKKKYIEDMVSLLIHFIIYIWIGKIAVNFLLFIRDPIAVLAYPSNSKALYVAVVLMILTIFYQHYRNKRIFQFDVFIPVFFAASFVYEFIHILLNGITFEWAYLGLLLLLLIVYLLYIEGALARELSYLLFNI</sequence>
<feature type="transmembrane region" description="Helical" evidence="1">
    <location>
        <begin position="108"/>
        <end position="127"/>
    </location>
</feature>
<proteinExistence type="predicted"/>
<accession>A0ABU5CME2</accession>
<dbReference type="EMBL" id="JAWDIQ010000001">
    <property type="protein sequence ID" value="MDY0407514.1"/>
    <property type="molecule type" value="Genomic_DNA"/>
</dbReference>
<keyword evidence="1" id="KW-0812">Transmembrane</keyword>
<feature type="transmembrane region" description="Helical" evidence="1">
    <location>
        <begin position="46"/>
        <end position="66"/>
    </location>
</feature>
<protein>
    <submittedName>
        <fullName evidence="2">Uncharacterized protein</fullName>
    </submittedName>
</protein>
<reference evidence="2 3" key="1">
    <citation type="submission" date="2023-10" db="EMBL/GenBank/DDBJ databases">
        <title>Virgibacillus soli CC-YMP-6 genome.</title>
        <authorList>
            <person name="Miliotis G."/>
            <person name="Sengupta P."/>
            <person name="Hameed A."/>
            <person name="Chuvochina M."/>
            <person name="Mcdonagh F."/>
            <person name="Simpson A.C."/>
            <person name="Singh N.K."/>
            <person name="Rekha P.D."/>
            <person name="Raman K."/>
            <person name="Hugenholtz P."/>
            <person name="Venkateswaran K."/>
        </authorList>
    </citation>
    <scope>NUCLEOTIDE SEQUENCE [LARGE SCALE GENOMIC DNA]</scope>
    <source>
        <strain evidence="2 3">CC-YMP-6</strain>
    </source>
</reference>
<organism evidence="2 3">
    <name type="scientific">Paracerasibacillus soli</name>
    <dbReference type="NCBI Taxonomy" id="480284"/>
    <lineage>
        <taxon>Bacteria</taxon>
        <taxon>Bacillati</taxon>
        <taxon>Bacillota</taxon>
        <taxon>Bacilli</taxon>
        <taxon>Bacillales</taxon>
        <taxon>Bacillaceae</taxon>
        <taxon>Paracerasibacillus</taxon>
    </lineage>
</organism>
<name>A0ABU5CME2_9BACI</name>
<dbReference type="Proteomes" id="UP001275315">
    <property type="component" value="Unassembled WGS sequence"/>
</dbReference>
<evidence type="ECO:0000313" key="3">
    <source>
        <dbReference type="Proteomes" id="UP001275315"/>
    </source>
</evidence>
<feature type="transmembrane region" description="Helical" evidence="1">
    <location>
        <begin position="78"/>
        <end position="96"/>
    </location>
</feature>
<feature type="transmembrane region" description="Helical" evidence="1">
    <location>
        <begin position="134"/>
        <end position="151"/>
    </location>
</feature>
<evidence type="ECO:0000256" key="1">
    <source>
        <dbReference type="SAM" id="Phobius"/>
    </source>
</evidence>
<comment type="caution">
    <text evidence="2">The sequence shown here is derived from an EMBL/GenBank/DDBJ whole genome shotgun (WGS) entry which is preliminary data.</text>
</comment>
<keyword evidence="1" id="KW-1133">Transmembrane helix</keyword>
<evidence type="ECO:0000313" key="2">
    <source>
        <dbReference type="EMBL" id="MDY0407514.1"/>
    </source>
</evidence>
<keyword evidence="1" id="KW-0472">Membrane</keyword>
<dbReference type="RefSeq" id="WP_320378324.1">
    <property type="nucleotide sequence ID" value="NZ_JAWDIQ010000001.1"/>
</dbReference>